<evidence type="ECO:0000313" key="6">
    <source>
        <dbReference type="Proteomes" id="UP000887569"/>
    </source>
</evidence>
<keyword evidence="3" id="KW-0378">Hydrolase</keyword>
<evidence type="ECO:0000313" key="7">
    <source>
        <dbReference type="WBParaSite" id="PgB03_g062_t04"/>
    </source>
</evidence>
<accession>A0A914ZI69</accession>
<dbReference type="GO" id="GO:0004623">
    <property type="term" value="F:phospholipase A2 activity"/>
    <property type="evidence" value="ECO:0007669"/>
    <property type="project" value="TreeGrafter"/>
</dbReference>
<evidence type="ECO:0000256" key="3">
    <source>
        <dbReference type="ARBA" id="ARBA00022801"/>
    </source>
</evidence>
<protein>
    <submittedName>
        <fullName evidence="7">LRAT domain-containing protein</fullName>
    </submittedName>
</protein>
<dbReference type="GO" id="GO:0008970">
    <property type="term" value="F:phospholipase A1 activity"/>
    <property type="evidence" value="ECO:0007669"/>
    <property type="project" value="TreeGrafter"/>
</dbReference>
<dbReference type="GO" id="GO:0016410">
    <property type="term" value="F:N-acyltransferase activity"/>
    <property type="evidence" value="ECO:0007669"/>
    <property type="project" value="TreeGrafter"/>
</dbReference>
<name>A0A914ZI69_PARUN</name>
<dbReference type="GO" id="GO:0070292">
    <property type="term" value="P:N-acylphosphatidylethanolamine metabolic process"/>
    <property type="evidence" value="ECO:0007669"/>
    <property type="project" value="TreeGrafter"/>
</dbReference>
<evidence type="ECO:0000256" key="1">
    <source>
        <dbReference type="ARBA" id="ARBA00007824"/>
    </source>
</evidence>
<keyword evidence="6" id="KW-1185">Reference proteome</keyword>
<keyword evidence="2" id="KW-0808">Transferase</keyword>
<proteinExistence type="inferred from homology"/>
<dbReference type="PANTHER" id="PTHR13943">
    <property type="entry name" value="HRAS-LIKE SUPPRESSOR - RELATED"/>
    <property type="match status" value="1"/>
</dbReference>
<dbReference type="WBParaSite" id="PgB03_g062_t04">
    <property type="protein sequence ID" value="PgB03_g062_t04"/>
    <property type="gene ID" value="PgB03_g062"/>
</dbReference>
<dbReference type="Gene3D" id="3.90.1720.10">
    <property type="entry name" value="endopeptidase domain like (from Nostoc punctiforme)"/>
    <property type="match status" value="1"/>
</dbReference>
<evidence type="ECO:0000259" key="5">
    <source>
        <dbReference type="PROSITE" id="PS51934"/>
    </source>
</evidence>
<sequence length="233" mass="26085">REMLRPNELTSDWMQASRLAERLELGDLIEIKRVVGVAKSHFYAHWAVYIGSYNGRAYVAHLATEDSDFDVDVSGSMNPSDSFAALKTKIARGSEAQVRLDELTRAACGYLCRINNSLDMTRTPFPPCTVVKRALLKLGSSDYNLLLNNCEHFVTYCRYGTKVSEQVEDVAKSVTVGSLAVFLFRSVPFALIVACLEYMLTKLGRGRNVSAAVKQEYPNVEDLTRYVLSNLHE</sequence>
<dbReference type="InterPro" id="IPR007053">
    <property type="entry name" value="LRAT_dom"/>
</dbReference>
<evidence type="ECO:0000256" key="4">
    <source>
        <dbReference type="ARBA" id="ARBA00023098"/>
    </source>
</evidence>
<dbReference type="GO" id="GO:0005737">
    <property type="term" value="C:cytoplasm"/>
    <property type="evidence" value="ECO:0007669"/>
    <property type="project" value="TreeGrafter"/>
</dbReference>
<organism evidence="6 7">
    <name type="scientific">Parascaris univalens</name>
    <name type="common">Nematode worm</name>
    <dbReference type="NCBI Taxonomy" id="6257"/>
    <lineage>
        <taxon>Eukaryota</taxon>
        <taxon>Metazoa</taxon>
        <taxon>Ecdysozoa</taxon>
        <taxon>Nematoda</taxon>
        <taxon>Chromadorea</taxon>
        <taxon>Rhabditida</taxon>
        <taxon>Spirurina</taxon>
        <taxon>Ascaridomorpha</taxon>
        <taxon>Ascaridoidea</taxon>
        <taxon>Ascarididae</taxon>
        <taxon>Parascaris</taxon>
    </lineage>
</organism>
<keyword evidence="4" id="KW-0443">Lipid metabolism</keyword>
<dbReference type="PROSITE" id="PS51934">
    <property type="entry name" value="LRAT"/>
    <property type="match status" value="1"/>
</dbReference>
<dbReference type="AlphaFoldDB" id="A0A914ZI69"/>
<evidence type="ECO:0000256" key="2">
    <source>
        <dbReference type="ARBA" id="ARBA00022679"/>
    </source>
</evidence>
<dbReference type="Proteomes" id="UP000887569">
    <property type="component" value="Unplaced"/>
</dbReference>
<comment type="similarity">
    <text evidence="1">Belongs to the H-rev107 family.</text>
</comment>
<dbReference type="PANTHER" id="PTHR13943:SF77">
    <property type="entry name" value="LRAT DOMAIN-CONTAINING PROTEIN"/>
    <property type="match status" value="1"/>
</dbReference>
<feature type="domain" description="LRAT" evidence="5">
    <location>
        <begin position="35"/>
        <end position="166"/>
    </location>
</feature>
<reference evidence="7" key="1">
    <citation type="submission" date="2022-11" db="UniProtKB">
        <authorList>
            <consortium name="WormBaseParasite"/>
        </authorList>
    </citation>
    <scope>IDENTIFICATION</scope>
</reference>
<dbReference type="InterPro" id="IPR051496">
    <property type="entry name" value="H-rev107_PLA/AT"/>
</dbReference>
<dbReference type="Pfam" id="PF04970">
    <property type="entry name" value="LRAT"/>
    <property type="match status" value="1"/>
</dbReference>